<dbReference type="Proteomes" id="UP000812440">
    <property type="component" value="Unassembled WGS sequence"/>
</dbReference>
<keyword evidence="11" id="KW-0325">Glycoprotein</keyword>
<dbReference type="GO" id="GO:0004984">
    <property type="term" value="F:olfactory receptor activity"/>
    <property type="evidence" value="ECO:0007669"/>
    <property type="project" value="InterPro"/>
</dbReference>
<dbReference type="InterPro" id="IPR000725">
    <property type="entry name" value="Olfact_rcpt"/>
</dbReference>
<evidence type="ECO:0000313" key="15">
    <source>
        <dbReference type="EMBL" id="KAG8431771.1"/>
    </source>
</evidence>
<keyword evidence="6 13" id="KW-1133">Transmembrane helix</keyword>
<organism evidence="15 16">
    <name type="scientific">Hymenochirus boettgeri</name>
    <name type="common">Congo dwarf clawed frog</name>
    <dbReference type="NCBI Taxonomy" id="247094"/>
    <lineage>
        <taxon>Eukaryota</taxon>
        <taxon>Metazoa</taxon>
        <taxon>Chordata</taxon>
        <taxon>Craniata</taxon>
        <taxon>Vertebrata</taxon>
        <taxon>Euteleostomi</taxon>
        <taxon>Amphibia</taxon>
        <taxon>Batrachia</taxon>
        <taxon>Anura</taxon>
        <taxon>Pipoidea</taxon>
        <taxon>Pipidae</taxon>
        <taxon>Pipinae</taxon>
        <taxon>Hymenochirus</taxon>
    </lineage>
</organism>
<evidence type="ECO:0000256" key="5">
    <source>
        <dbReference type="ARBA" id="ARBA00022725"/>
    </source>
</evidence>
<keyword evidence="4 13" id="KW-0812">Transmembrane</keyword>
<feature type="domain" description="G-protein coupled receptors family 1 profile" evidence="14">
    <location>
        <begin position="40"/>
        <end position="290"/>
    </location>
</feature>
<keyword evidence="10" id="KW-0675">Receptor</keyword>
<dbReference type="PANTHER" id="PTHR26451:SF996">
    <property type="entry name" value="OLFACTORY RECEPTOR 5F1"/>
    <property type="match status" value="1"/>
</dbReference>
<dbReference type="PRINTS" id="PR00237">
    <property type="entry name" value="GPCRRHODOPSN"/>
</dbReference>
<evidence type="ECO:0000256" key="12">
    <source>
        <dbReference type="ARBA" id="ARBA00023224"/>
    </source>
</evidence>
<feature type="transmembrane region" description="Helical" evidence="13">
    <location>
        <begin position="143"/>
        <end position="163"/>
    </location>
</feature>
<evidence type="ECO:0000259" key="14">
    <source>
        <dbReference type="PROSITE" id="PS50262"/>
    </source>
</evidence>
<feature type="transmembrane region" description="Helical" evidence="13">
    <location>
        <begin position="269"/>
        <end position="289"/>
    </location>
</feature>
<evidence type="ECO:0000256" key="1">
    <source>
        <dbReference type="ARBA" id="ARBA00004651"/>
    </source>
</evidence>
<dbReference type="PROSITE" id="PS50262">
    <property type="entry name" value="G_PROTEIN_RECEP_F1_2"/>
    <property type="match status" value="1"/>
</dbReference>
<evidence type="ECO:0000256" key="7">
    <source>
        <dbReference type="ARBA" id="ARBA00023040"/>
    </source>
</evidence>
<feature type="transmembrane region" description="Helical" evidence="13">
    <location>
        <begin position="57"/>
        <end position="77"/>
    </location>
</feature>
<evidence type="ECO:0000256" key="8">
    <source>
        <dbReference type="ARBA" id="ARBA00023136"/>
    </source>
</evidence>
<proteinExistence type="predicted"/>
<dbReference type="FunFam" id="1.20.1070.10:FF:000024">
    <property type="entry name" value="Olfactory receptor"/>
    <property type="match status" value="1"/>
</dbReference>
<keyword evidence="16" id="KW-1185">Reference proteome</keyword>
<evidence type="ECO:0000256" key="9">
    <source>
        <dbReference type="ARBA" id="ARBA00023157"/>
    </source>
</evidence>
<dbReference type="AlphaFoldDB" id="A0A8T2IMN3"/>
<evidence type="ECO:0000256" key="3">
    <source>
        <dbReference type="ARBA" id="ARBA00022606"/>
    </source>
</evidence>
<evidence type="ECO:0000256" key="11">
    <source>
        <dbReference type="ARBA" id="ARBA00023180"/>
    </source>
</evidence>
<dbReference type="EMBL" id="JAACNH010000072">
    <property type="protein sequence ID" value="KAG8431771.1"/>
    <property type="molecule type" value="Genomic_DNA"/>
</dbReference>
<keyword evidence="8 13" id="KW-0472">Membrane</keyword>
<sequence length="316" mass="36086">MENVSYVNKNFILLELVEMEEFKSIFAIVCLSIYIFIMVLNSEIVVVILAEESLHQPMYILLCNLLFNGMLGSSSFFPKLVVDLLTSSYLISHAGCFIQVLGLITYTFYECYSFSMMAYDRYLAVCHPLRYNILITKEKTLKLMVTAFVSSFTTVFVGVILSARLSFCGAQIKNVFCDNLSLTILSCVRSPVNNFYGIIITIAWLLIALLTISYTYVKILFVCLTISKEAHRKALHTVMTHILSFSIFLVGGLFLFVRFRLGDYSLPLYVHILLSIMFVVFPPLFNPLINGIRTKALRDKIFHHLSNMHTMTSLRK</sequence>
<dbReference type="Pfam" id="PF13853">
    <property type="entry name" value="7tm_4"/>
    <property type="match status" value="1"/>
</dbReference>
<reference evidence="15" key="1">
    <citation type="thesis" date="2020" institute="ProQuest LLC" country="789 East Eisenhower Parkway, Ann Arbor, MI, USA">
        <title>Comparative Genomics and Chromosome Evolution.</title>
        <authorList>
            <person name="Mudd A.B."/>
        </authorList>
    </citation>
    <scope>NUCLEOTIDE SEQUENCE</scope>
    <source>
        <strain evidence="15">Female2</strain>
        <tissue evidence="15">Blood</tissue>
    </source>
</reference>
<dbReference type="Gene3D" id="1.20.1070.10">
    <property type="entry name" value="Rhodopsin 7-helix transmembrane proteins"/>
    <property type="match status" value="1"/>
</dbReference>
<accession>A0A8T2IMN3</accession>
<dbReference type="PRINTS" id="PR00245">
    <property type="entry name" value="OLFACTORYR"/>
</dbReference>
<evidence type="ECO:0000256" key="2">
    <source>
        <dbReference type="ARBA" id="ARBA00022475"/>
    </source>
</evidence>
<protein>
    <recommendedName>
        <fullName evidence="14">G-protein coupled receptors family 1 profile domain-containing protein</fullName>
    </recommendedName>
</protein>
<dbReference type="PANTHER" id="PTHR26451">
    <property type="entry name" value="G_PROTEIN_RECEP_F1_2 DOMAIN-CONTAINING PROTEIN"/>
    <property type="match status" value="1"/>
</dbReference>
<keyword evidence="2" id="KW-1003">Cell membrane</keyword>
<evidence type="ECO:0000256" key="4">
    <source>
        <dbReference type="ARBA" id="ARBA00022692"/>
    </source>
</evidence>
<evidence type="ECO:0000256" key="10">
    <source>
        <dbReference type="ARBA" id="ARBA00023170"/>
    </source>
</evidence>
<evidence type="ECO:0000256" key="6">
    <source>
        <dbReference type="ARBA" id="ARBA00022989"/>
    </source>
</evidence>
<feature type="transmembrane region" description="Helical" evidence="13">
    <location>
        <begin position="25"/>
        <end position="50"/>
    </location>
</feature>
<feature type="transmembrane region" description="Helical" evidence="13">
    <location>
        <begin position="195"/>
        <end position="217"/>
    </location>
</feature>
<name>A0A8T2IMN3_9PIPI</name>
<keyword evidence="3" id="KW-0716">Sensory transduction</keyword>
<gene>
    <name evidence="15" type="ORF">GDO86_020009</name>
</gene>
<dbReference type="InterPro" id="IPR000276">
    <property type="entry name" value="GPCR_Rhodpsn"/>
</dbReference>
<comment type="subcellular location">
    <subcellularLocation>
        <location evidence="1">Cell membrane</location>
        <topology evidence="1">Multi-pass membrane protein</topology>
    </subcellularLocation>
</comment>
<evidence type="ECO:0000256" key="13">
    <source>
        <dbReference type="SAM" id="Phobius"/>
    </source>
</evidence>
<dbReference type="SUPFAM" id="SSF81321">
    <property type="entry name" value="Family A G protein-coupled receptor-like"/>
    <property type="match status" value="1"/>
</dbReference>
<dbReference type="OrthoDB" id="6147321at2759"/>
<dbReference type="InterPro" id="IPR052921">
    <property type="entry name" value="GPCR1_Superfamily_Member"/>
</dbReference>
<dbReference type="GO" id="GO:0005886">
    <property type="term" value="C:plasma membrane"/>
    <property type="evidence" value="ECO:0007669"/>
    <property type="project" value="UniProtKB-SubCell"/>
</dbReference>
<keyword evidence="12" id="KW-0807">Transducer</keyword>
<feature type="transmembrane region" description="Helical" evidence="13">
    <location>
        <begin position="89"/>
        <end position="109"/>
    </location>
</feature>
<keyword evidence="9" id="KW-1015">Disulfide bond</keyword>
<comment type="caution">
    <text evidence="15">The sequence shown here is derived from an EMBL/GenBank/DDBJ whole genome shotgun (WGS) entry which is preliminary data.</text>
</comment>
<dbReference type="GO" id="GO:0004930">
    <property type="term" value="F:G protein-coupled receptor activity"/>
    <property type="evidence" value="ECO:0007669"/>
    <property type="project" value="UniProtKB-KW"/>
</dbReference>
<keyword evidence="5" id="KW-0552">Olfaction</keyword>
<dbReference type="InterPro" id="IPR017452">
    <property type="entry name" value="GPCR_Rhodpsn_7TM"/>
</dbReference>
<feature type="transmembrane region" description="Helical" evidence="13">
    <location>
        <begin position="238"/>
        <end position="257"/>
    </location>
</feature>
<evidence type="ECO:0000313" key="16">
    <source>
        <dbReference type="Proteomes" id="UP000812440"/>
    </source>
</evidence>
<keyword evidence="7" id="KW-0297">G-protein coupled receptor</keyword>
<dbReference type="GO" id="GO:0005549">
    <property type="term" value="F:odorant binding"/>
    <property type="evidence" value="ECO:0007669"/>
    <property type="project" value="TreeGrafter"/>
</dbReference>